<evidence type="ECO:0000256" key="1">
    <source>
        <dbReference type="ARBA" id="ARBA00000826"/>
    </source>
</evidence>
<dbReference type="Proteomes" id="UP000245535">
    <property type="component" value="Unassembled WGS sequence"/>
</dbReference>
<gene>
    <name evidence="10" type="ORF">BC781_103251</name>
</gene>
<dbReference type="Pfam" id="PF02922">
    <property type="entry name" value="CBM_48"/>
    <property type="match status" value="1"/>
</dbReference>
<dbReference type="EMBL" id="QGDO01000003">
    <property type="protein sequence ID" value="PWJ42001.1"/>
    <property type="molecule type" value="Genomic_DNA"/>
</dbReference>
<feature type="active site" description="Nucleophile" evidence="8">
    <location>
        <position position="339"/>
    </location>
</feature>
<dbReference type="Gene3D" id="2.60.40.1180">
    <property type="entry name" value="Golgi alpha-mannosidase II"/>
    <property type="match status" value="1"/>
</dbReference>
<dbReference type="InterPro" id="IPR006048">
    <property type="entry name" value="A-amylase/branching_C"/>
</dbReference>
<evidence type="ECO:0000256" key="6">
    <source>
        <dbReference type="ARBA" id="ARBA00022679"/>
    </source>
</evidence>
<reference evidence="10 11" key="1">
    <citation type="submission" date="2018-03" db="EMBL/GenBank/DDBJ databases">
        <title>Genomic Encyclopedia of Archaeal and Bacterial Type Strains, Phase II (KMG-II): from individual species to whole genera.</title>
        <authorList>
            <person name="Goeker M."/>
        </authorList>
    </citation>
    <scope>NUCLEOTIDE SEQUENCE [LARGE SCALE GENOMIC DNA]</scope>
    <source>
        <strain evidence="10 11">DSM 28229</strain>
    </source>
</reference>
<dbReference type="PANTHER" id="PTHR43651">
    <property type="entry name" value="1,4-ALPHA-GLUCAN-BRANCHING ENZYME"/>
    <property type="match status" value="1"/>
</dbReference>
<dbReference type="GO" id="GO:0003844">
    <property type="term" value="F:1,4-alpha-glucan branching enzyme activity"/>
    <property type="evidence" value="ECO:0007669"/>
    <property type="project" value="UniProtKB-EC"/>
</dbReference>
<dbReference type="SUPFAM" id="SSF81296">
    <property type="entry name" value="E set domains"/>
    <property type="match status" value="1"/>
</dbReference>
<feature type="domain" description="Glycosyl hydrolase family 13 catalytic" evidence="9">
    <location>
        <begin position="183"/>
        <end position="563"/>
    </location>
</feature>
<dbReference type="RefSeq" id="WP_109618554.1">
    <property type="nucleotide sequence ID" value="NZ_QGDO01000003.1"/>
</dbReference>
<evidence type="ECO:0000256" key="3">
    <source>
        <dbReference type="ARBA" id="ARBA00009000"/>
    </source>
</evidence>
<keyword evidence="5" id="KW-0328">Glycosyltransferase</keyword>
<sequence>MKTNTKNSDLRLLKDDPWLEPHAEEIENRFQRFQARKEEIENSYGSLKEFASAHKFYGFNYDEKLKGWYYREWAPNAHALYLIGDFNNWDRTSHPLKSIGDGNWEIFLSDAGYQERLTHESKLKVHVVSDMGGMDRIPSYIRRVVQEQDSPNFTGQFWNPEKEFDWSDDKFSLPTDQQPLIYEAHVGMAQETESVGTYSEFVENVLPRIKKLGYNTIQLMAVQEHPYYGSFGYHVSNFFAPTSRFGTPEELKELIKSAHKEGIAVIMDIVHSHAVKNLNEGLNFFDGTEYQYFHSGGKGEHPDWDSKLFDYAKPEVSRFLLSNVRYWLEEFHFDGFRFDGVTSMLYHHHGHAGFNSYDDYFGMGTDVDAITYIQLANELTHEVSPTALTIAEDVSGMPGLCRPVDEGGVGFDFRLGMGIPDFWIKILEEQRDEDWNMWDFWNVMINRRWNEKSVAYAESHDQALVGDKTLAFWLMDKEMYWSMNDESESPIIDRGIALHKMIRMLTASAGGDAYLTFMGNEFGHPEWVDFPREGNGWSYKHARRQWSLADKGFLRYKDLNNFDQGMIELLKEYNVLSDSSIELLNVDNDNKTLIFKRGELVFVFNFHYQNSIPDYKFHVNSEAKFKIVFTSDEKAFGGFDRLDRDAEFFSDKDQKLSIYNINRAVVVYKEV</sequence>
<feature type="active site" description="Proton donor" evidence="8">
    <location>
        <position position="392"/>
    </location>
</feature>
<dbReference type="Gene3D" id="2.60.40.10">
    <property type="entry name" value="Immunoglobulins"/>
    <property type="match status" value="1"/>
</dbReference>
<keyword evidence="11" id="KW-1185">Reference proteome</keyword>
<dbReference type="InterPro" id="IPR006047">
    <property type="entry name" value="GH13_cat_dom"/>
</dbReference>
<dbReference type="InterPro" id="IPR017853">
    <property type="entry name" value="GH"/>
</dbReference>
<evidence type="ECO:0000256" key="8">
    <source>
        <dbReference type="PIRSR" id="PIRSR000463-1"/>
    </source>
</evidence>
<dbReference type="CDD" id="cd02854">
    <property type="entry name" value="E_set_GBE_euk_N"/>
    <property type="match status" value="1"/>
</dbReference>
<dbReference type="OrthoDB" id="9761875at2"/>
<dbReference type="Gene3D" id="3.20.20.80">
    <property type="entry name" value="Glycosidases"/>
    <property type="match status" value="1"/>
</dbReference>
<dbReference type="InterPro" id="IPR004193">
    <property type="entry name" value="Glyco_hydro_13_N"/>
</dbReference>
<dbReference type="GO" id="GO:0005978">
    <property type="term" value="P:glycogen biosynthetic process"/>
    <property type="evidence" value="ECO:0007669"/>
    <property type="project" value="InterPro"/>
</dbReference>
<dbReference type="GO" id="GO:0005737">
    <property type="term" value="C:cytoplasm"/>
    <property type="evidence" value="ECO:0007669"/>
    <property type="project" value="TreeGrafter"/>
</dbReference>
<dbReference type="Pfam" id="PF02806">
    <property type="entry name" value="Alpha-amylase_C"/>
    <property type="match status" value="1"/>
</dbReference>
<accession>A0A315Z924</accession>
<dbReference type="FunFam" id="3.20.20.80:FF:000001">
    <property type="entry name" value="1,4-alpha-glucan branching enzyme"/>
    <property type="match status" value="1"/>
</dbReference>
<protein>
    <recommendedName>
        <fullName evidence="4">1,4-alpha-glucan branching enzyme</fullName>
        <ecNumber evidence="4">2.4.1.18</ecNumber>
    </recommendedName>
</protein>
<evidence type="ECO:0000313" key="10">
    <source>
        <dbReference type="EMBL" id="PWJ42001.1"/>
    </source>
</evidence>
<evidence type="ECO:0000256" key="5">
    <source>
        <dbReference type="ARBA" id="ARBA00022676"/>
    </source>
</evidence>
<dbReference type="AlphaFoldDB" id="A0A315Z924"/>
<evidence type="ECO:0000313" key="11">
    <source>
        <dbReference type="Proteomes" id="UP000245535"/>
    </source>
</evidence>
<evidence type="ECO:0000259" key="9">
    <source>
        <dbReference type="SMART" id="SM00642"/>
    </source>
</evidence>
<dbReference type="PIRSF" id="PIRSF000463">
    <property type="entry name" value="GlgB"/>
    <property type="match status" value="1"/>
</dbReference>
<dbReference type="InterPro" id="IPR013783">
    <property type="entry name" value="Ig-like_fold"/>
</dbReference>
<evidence type="ECO:0000256" key="7">
    <source>
        <dbReference type="ARBA" id="ARBA00023277"/>
    </source>
</evidence>
<comment type="similarity">
    <text evidence="3">Belongs to the glycosyl hydrolase 13 family. GlgB subfamily.</text>
</comment>
<dbReference type="InterPro" id="IPR014756">
    <property type="entry name" value="Ig_E-set"/>
</dbReference>
<dbReference type="EC" id="2.4.1.18" evidence="4"/>
<dbReference type="Pfam" id="PF00128">
    <property type="entry name" value="Alpha-amylase"/>
    <property type="match status" value="1"/>
</dbReference>
<keyword evidence="6" id="KW-0808">Transferase</keyword>
<organism evidence="10 11">
    <name type="scientific">Sediminitomix flava</name>
    <dbReference type="NCBI Taxonomy" id="379075"/>
    <lineage>
        <taxon>Bacteria</taxon>
        <taxon>Pseudomonadati</taxon>
        <taxon>Bacteroidota</taxon>
        <taxon>Cytophagia</taxon>
        <taxon>Cytophagales</taxon>
        <taxon>Flammeovirgaceae</taxon>
        <taxon>Sediminitomix</taxon>
    </lineage>
</organism>
<dbReference type="GO" id="GO:0004553">
    <property type="term" value="F:hydrolase activity, hydrolyzing O-glycosyl compounds"/>
    <property type="evidence" value="ECO:0007669"/>
    <property type="project" value="InterPro"/>
</dbReference>
<dbReference type="PANTHER" id="PTHR43651:SF3">
    <property type="entry name" value="1,4-ALPHA-GLUCAN-BRANCHING ENZYME"/>
    <property type="match status" value="1"/>
</dbReference>
<dbReference type="SUPFAM" id="SSF51011">
    <property type="entry name" value="Glycosyl hydrolase domain"/>
    <property type="match status" value="1"/>
</dbReference>
<dbReference type="CDD" id="cd11321">
    <property type="entry name" value="AmyAc_bac_euk_BE"/>
    <property type="match status" value="1"/>
</dbReference>
<name>A0A315Z924_SEDFL</name>
<dbReference type="GO" id="GO:0043169">
    <property type="term" value="F:cation binding"/>
    <property type="evidence" value="ECO:0007669"/>
    <property type="project" value="InterPro"/>
</dbReference>
<evidence type="ECO:0000256" key="4">
    <source>
        <dbReference type="ARBA" id="ARBA00012541"/>
    </source>
</evidence>
<comment type="caution">
    <text evidence="10">The sequence shown here is derived from an EMBL/GenBank/DDBJ whole genome shotgun (WGS) entry which is preliminary data.</text>
</comment>
<dbReference type="InterPro" id="IPR013780">
    <property type="entry name" value="Glyco_hydro_b"/>
</dbReference>
<dbReference type="SMART" id="SM00642">
    <property type="entry name" value="Aamy"/>
    <property type="match status" value="1"/>
</dbReference>
<dbReference type="SUPFAM" id="SSF51445">
    <property type="entry name" value="(Trans)glycosidases"/>
    <property type="match status" value="1"/>
</dbReference>
<comment type="function">
    <text evidence="2">Catalyzes the formation of the alpha-1,6-glucosidic linkages in glycogen by scission of a 1,4-alpha-linked oligosaccharide from growing alpha-1,4-glucan chains and the subsequent attachment of the oligosaccharide to the alpha-1,6 position.</text>
</comment>
<evidence type="ECO:0000256" key="2">
    <source>
        <dbReference type="ARBA" id="ARBA00002953"/>
    </source>
</evidence>
<proteinExistence type="inferred from homology"/>
<comment type="catalytic activity">
    <reaction evidence="1">
        <text>Transfers a segment of a (1-&gt;4)-alpha-D-glucan chain to a primary hydroxy group in a similar glucan chain.</text>
        <dbReference type="EC" id="2.4.1.18"/>
    </reaction>
</comment>
<keyword evidence="7" id="KW-0119">Carbohydrate metabolism</keyword>
<dbReference type="InterPro" id="IPR037439">
    <property type="entry name" value="Branching_enzy"/>
</dbReference>